<sequence>MESQDYQITDIMRILVGEELPWIFLLEVVLRVFFIYLLIMLCMRLMGKRMASQLSNLEMSALVSLAAAVGVPILAPERGLLPAIIIALVVVVIQRIISHFASRSEKFESVTFGDLSVLITDGLMQLDIMKENRVTRERLQAELRSLGISNLGQVKRAYLETSGDFTFYLHDNPTPGLSLIPIWDTEMREKQKKAENHFTCNICGYLVTTQKATQWKCDCCGHKKWSEAVLTHMVGEL</sequence>
<gene>
    <name evidence="9" type="ORF">FVR03_00850</name>
</gene>
<dbReference type="InterPro" id="IPR007353">
    <property type="entry name" value="DUF421"/>
</dbReference>
<evidence type="ECO:0000259" key="8">
    <source>
        <dbReference type="Pfam" id="PF04239"/>
    </source>
</evidence>
<dbReference type="Proteomes" id="UP000321926">
    <property type="component" value="Unassembled WGS sequence"/>
</dbReference>
<reference evidence="9 10" key="1">
    <citation type="submission" date="2019-08" db="EMBL/GenBank/DDBJ databases">
        <authorList>
            <person name="Shi S."/>
        </authorList>
    </citation>
    <scope>NUCLEOTIDE SEQUENCE [LARGE SCALE GENOMIC DNA]</scope>
    <source>
        <strain evidence="9 10">GY10130</strain>
    </source>
</reference>
<dbReference type="OrthoDB" id="6538282at2"/>
<dbReference type="Gene3D" id="3.30.240.20">
    <property type="entry name" value="bsu07140 like domains"/>
    <property type="match status" value="1"/>
</dbReference>
<evidence type="ECO:0000256" key="4">
    <source>
        <dbReference type="ARBA" id="ARBA00022692"/>
    </source>
</evidence>
<evidence type="ECO:0000256" key="6">
    <source>
        <dbReference type="ARBA" id="ARBA00023136"/>
    </source>
</evidence>
<keyword evidence="3" id="KW-1003">Cell membrane</keyword>
<feature type="domain" description="YetF C-terminal" evidence="8">
    <location>
        <begin position="103"/>
        <end position="189"/>
    </location>
</feature>
<feature type="transmembrane region" description="Helical" evidence="7">
    <location>
        <begin position="54"/>
        <end position="74"/>
    </location>
</feature>
<dbReference type="InterPro" id="IPR023090">
    <property type="entry name" value="UPF0702_alpha/beta_dom_sf"/>
</dbReference>
<dbReference type="RefSeq" id="WP_147919863.1">
    <property type="nucleotide sequence ID" value="NZ_VRTY01000002.1"/>
</dbReference>
<evidence type="ECO:0000256" key="7">
    <source>
        <dbReference type="SAM" id="Phobius"/>
    </source>
</evidence>
<evidence type="ECO:0000256" key="1">
    <source>
        <dbReference type="ARBA" id="ARBA00004651"/>
    </source>
</evidence>
<keyword evidence="6 7" id="KW-0472">Membrane</keyword>
<feature type="transmembrane region" description="Helical" evidence="7">
    <location>
        <begin position="20"/>
        <end position="42"/>
    </location>
</feature>
<keyword evidence="4 7" id="KW-0812">Transmembrane</keyword>
<dbReference type="PANTHER" id="PTHR34582:SF6">
    <property type="entry name" value="UPF0702 TRANSMEMBRANE PROTEIN YCAP"/>
    <property type="match status" value="1"/>
</dbReference>
<comment type="similarity">
    <text evidence="2">Belongs to the UPF0702 family.</text>
</comment>
<evidence type="ECO:0000256" key="2">
    <source>
        <dbReference type="ARBA" id="ARBA00006448"/>
    </source>
</evidence>
<organism evidence="9 10">
    <name type="scientific">Pontibacter qinzhouensis</name>
    <dbReference type="NCBI Taxonomy" id="2603253"/>
    <lineage>
        <taxon>Bacteria</taxon>
        <taxon>Pseudomonadati</taxon>
        <taxon>Bacteroidota</taxon>
        <taxon>Cytophagia</taxon>
        <taxon>Cytophagales</taxon>
        <taxon>Hymenobacteraceae</taxon>
        <taxon>Pontibacter</taxon>
    </lineage>
</organism>
<comment type="subcellular location">
    <subcellularLocation>
        <location evidence="1">Cell membrane</location>
        <topology evidence="1">Multi-pass membrane protein</topology>
    </subcellularLocation>
</comment>
<evidence type="ECO:0000313" key="9">
    <source>
        <dbReference type="EMBL" id="TXK52637.1"/>
    </source>
</evidence>
<dbReference type="PANTHER" id="PTHR34582">
    <property type="entry name" value="UPF0702 TRANSMEMBRANE PROTEIN YCAP"/>
    <property type="match status" value="1"/>
</dbReference>
<dbReference type="AlphaFoldDB" id="A0A5C8KEH2"/>
<keyword evidence="10" id="KW-1185">Reference proteome</keyword>
<feature type="transmembrane region" description="Helical" evidence="7">
    <location>
        <begin position="80"/>
        <end position="97"/>
    </location>
</feature>
<evidence type="ECO:0000313" key="10">
    <source>
        <dbReference type="Proteomes" id="UP000321926"/>
    </source>
</evidence>
<accession>A0A5C8KEH2</accession>
<dbReference type="Pfam" id="PF04239">
    <property type="entry name" value="DUF421"/>
    <property type="match status" value="1"/>
</dbReference>
<dbReference type="EMBL" id="VRTY01000002">
    <property type="protein sequence ID" value="TXK52637.1"/>
    <property type="molecule type" value="Genomic_DNA"/>
</dbReference>
<proteinExistence type="inferred from homology"/>
<name>A0A5C8KEH2_9BACT</name>
<evidence type="ECO:0000256" key="3">
    <source>
        <dbReference type="ARBA" id="ARBA00022475"/>
    </source>
</evidence>
<evidence type="ECO:0000256" key="5">
    <source>
        <dbReference type="ARBA" id="ARBA00022989"/>
    </source>
</evidence>
<dbReference type="GO" id="GO:0005886">
    <property type="term" value="C:plasma membrane"/>
    <property type="evidence" value="ECO:0007669"/>
    <property type="project" value="UniProtKB-SubCell"/>
</dbReference>
<comment type="caution">
    <text evidence="9">The sequence shown here is derived from an EMBL/GenBank/DDBJ whole genome shotgun (WGS) entry which is preliminary data.</text>
</comment>
<protein>
    <submittedName>
        <fullName evidence="9">DUF421 domain-containing protein</fullName>
    </submittedName>
</protein>
<keyword evidence="5 7" id="KW-1133">Transmembrane helix</keyword>